<evidence type="ECO:0000313" key="2">
    <source>
        <dbReference type="Proteomes" id="UP000000763"/>
    </source>
</evidence>
<evidence type="ECO:0000313" key="1">
    <source>
        <dbReference type="EMBL" id="BAD36437.1"/>
    </source>
</evidence>
<accession>Q69LK1</accession>
<dbReference type="Proteomes" id="UP000000763">
    <property type="component" value="Chromosome 9"/>
</dbReference>
<proteinExistence type="predicted"/>
<sequence>MCAAAAAAEFTGAATATTISQKKKSLSLARAAAPPAATATRVANVSSIYSGGQADAGLFGELEILRSSWLEVSF</sequence>
<protein>
    <submittedName>
        <fullName evidence="1">Uncharacterized protein</fullName>
    </submittedName>
</protein>
<name>Q69LK1_ORYSJ</name>
<organism evidence="1 2">
    <name type="scientific">Oryza sativa subsp. japonica</name>
    <name type="common">Rice</name>
    <dbReference type="NCBI Taxonomy" id="39947"/>
    <lineage>
        <taxon>Eukaryota</taxon>
        <taxon>Viridiplantae</taxon>
        <taxon>Streptophyta</taxon>
        <taxon>Embryophyta</taxon>
        <taxon>Tracheophyta</taxon>
        <taxon>Spermatophyta</taxon>
        <taxon>Magnoliopsida</taxon>
        <taxon>Liliopsida</taxon>
        <taxon>Poales</taxon>
        <taxon>Poaceae</taxon>
        <taxon>BOP clade</taxon>
        <taxon>Oryzoideae</taxon>
        <taxon>Oryzeae</taxon>
        <taxon>Oryzinae</taxon>
        <taxon>Oryza</taxon>
        <taxon>Oryza sativa</taxon>
    </lineage>
</organism>
<reference evidence="2" key="2">
    <citation type="journal article" date="2008" name="Nucleic Acids Res.">
        <title>The rice annotation project database (RAP-DB): 2008 update.</title>
        <authorList>
            <consortium name="The rice annotation project (RAP)"/>
        </authorList>
    </citation>
    <scope>GENOME REANNOTATION</scope>
    <source>
        <strain evidence="2">cv. Nipponbare</strain>
    </source>
</reference>
<gene>
    <name evidence="1" type="primary">OJ1328_D07.14</name>
</gene>
<reference evidence="2" key="1">
    <citation type="journal article" date="2005" name="Nature">
        <title>The map-based sequence of the rice genome.</title>
        <authorList>
            <consortium name="International rice genome sequencing project (IRGSP)"/>
            <person name="Matsumoto T."/>
            <person name="Wu J."/>
            <person name="Kanamori H."/>
            <person name="Katayose Y."/>
            <person name="Fujisawa M."/>
            <person name="Namiki N."/>
            <person name="Mizuno H."/>
            <person name="Yamamoto K."/>
            <person name="Antonio B.A."/>
            <person name="Baba T."/>
            <person name="Sakata K."/>
            <person name="Nagamura Y."/>
            <person name="Aoki H."/>
            <person name="Arikawa K."/>
            <person name="Arita K."/>
            <person name="Bito T."/>
            <person name="Chiden Y."/>
            <person name="Fujitsuka N."/>
            <person name="Fukunaka R."/>
            <person name="Hamada M."/>
            <person name="Harada C."/>
            <person name="Hayashi A."/>
            <person name="Hijishita S."/>
            <person name="Honda M."/>
            <person name="Hosokawa S."/>
            <person name="Ichikawa Y."/>
            <person name="Idonuma A."/>
            <person name="Iijima M."/>
            <person name="Ikeda M."/>
            <person name="Ikeno M."/>
            <person name="Ito K."/>
            <person name="Ito S."/>
            <person name="Ito T."/>
            <person name="Ito Y."/>
            <person name="Ito Y."/>
            <person name="Iwabuchi A."/>
            <person name="Kamiya K."/>
            <person name="Karasawa W."/>
            <person name="Kurita K."/>
            <person name="Katagiri S."/>
            <person name="Kikuta A."/>
            <person name="Kobayashi H."/>
            <person name="Kobayashi N."/>
            <person name="Machita K."/>
            <person name="Maehara T."/>
            <person name="Masukawa M."/>
            <person name="Mizubayashi T."/>
            <person name="Mukai Y."/>
            <person name="Nagasaki H."/>
            <person name="Nagata Y."/>
            <person name="Naito S."/>
            <person name="Nakashima M."/>
            <person name="Nakama Y."/>
            <person name="Nakamichi Y."/>
            <person name="Nakamura M."/>
            <person name="Meguro A."/>
            <person name="Negishi M."/>
            <person name="Ohta I."/>
            <person name="Ohta T."/>
            <person name="Okamoto M."/>
            <person name="Ono N."/>
            <person name="Saji S."/>
            <person name="Sakaguchi M."/>
            <person name="Sakai K."/>
            <person name="Shibata M."/>
            <person name="Shimokawa T."/>
            <person name="Song J."/>
            <person name="Takazaki Y."/>
            <person name="Terasawa K."/>
            <person name="Tsugane M."/>
            <person name="Tsuji K."/>
            <person name="Ueda S."/>
            <person name="Waki K."/>
            <person name="Yamagata H."/>
            <person name="Yamamoto M."/>
            <person name="Yamamoto S."/>
            <person name="Yamane H."/>
            <person name="Yoshiki S."/>
            <person name="Yoshihara R."/>
            <person name="Yukawa K."/>
            <person name="Zhong H."/>
            <person name="Yano M."/>
            <person name="Yuan Q."/>
            <person name="Ouyang S."/>
            <person name="Liu J."/>
            <person name="Jones K.M."/>
            <person name="Gansberger K."/>
            <person name="Moffat K."/>
            <person name="Hill J."/>
            <person name="Bera J."/>
            <person name="Fadrosh D."/>
            <person name="Jin S."/>
            <person name="Johri S."/>
            <person name="Kim M."/>
            <person name="Overton L."/>
            <person name="Reardon M."/>
            <person name="Tsitrin T."/>
            <person name="Vuong H."/>
            <person name="Weaver B."/>
            <person name="Ciecko A."/>
            <person name="Tallon L."/>
            <person name="Jackson J."/>
            <person name="Pai G."/>
            <person name="Aken S.V."/>
            <person name="Utterback T."/>
            <person name="Reidmuller S."/>
            <person name="Feldblyum T."/>
            <person name="Hsiao J."/>
            <person name="Zismann V."/>
            <person name="Iobst S."/>
            <person name="de Vazeille A.R."/>
            <person name="Buell C.R."/>
            <person name="Ying K."/>
            <person name="Li Y."/>
            <person name="Lu T."/>
            <person name="Huang Y."/>
            <person name="Zhao Q."/>
            <person name="Feng Q."/>
            <person name="Zhang L."/>
            <person name="Zhu J."/>
            <person name="Weng Q."/>
            <person name="Mu J."/>
            <person name="Lu Y."/>
            <person name="Fan D."/>
            <person name="Liu Y."/>
            <person name="Guan J."/>
            <person name="Zhang Y."/>
            <person name="Yu S."/>
            <person name="Liu X."/>
            <person name="Zhang Y."/>
            <person name="Hong G."/>
            <person name="Han B."/>
            <person name="Choisne N."/>
            <person name="Demange N."/>
            <person name="Orjeda G."/>
            <person name="Samain S."/>
            <person name="Cattolico L."/>
            <person name="Pelletier E."/>
            <person name="Couloux A."/>
            <person name="Segurens B."/>
            <person name="Wincker P."/>
            <person name="D'Hont A."/>
            <person name="Scarpelli C."/>
            <person name="Weissenbach J."/>
            <person name="Salanoubat M."/>
            <person name="Quetier F."/>
            <person name="Yu Y."/>
            <person name="Kim H.R."/>
            <person name="Rambo T."/>
            <person name="Currie J."/>
            <person name="Collura K."/>
            <person name="Luo M."/>
            <person name="Yang T."/>
            <person name="Ammiraju J.S.S."/>
            <person name="Engler F."/>
            <person name="Soderlund C."/>
            <person name="Wing R.A."/>
            <person name="Palmer L.E."/>
            <person name="de la Bastide M."/>
            <person name="Spiegel L."/>
            <person name="Nascimento L."/>
            <person name="Zutavern T."/>
            <person name="O'Shaughnessy A."/>
            <person name="Dike S."/>
            <person name="Dedhia N."/>
            <person name="Preston R."/>
            <person name="Balija V."/>
            <person name="McCombie W.R."/>
            <person name="Chow T."/>
            <person name="Chen H."/>
            <person name="Chung M."/>
            <person name="Chen C."/>
            <person name="Shaw J."/>
            <person name="Wu H."/>
            <person name="Hsiao K."/>
            <person name="Chao Y."/>
            <person name="Chu M."/>
            <person name="Cheng C."/>
            <person name="Hour A."/>
            <person name="Lee P."/>
            <person name="Lin S."/>
            <person name="Lin Y."/>
            <person name="Liou J."/>
            <person name="Liu S."/>
            <person name="Hsing Y."/>
            <person name="Raghuvanshi S."/>
            <person name="Mohanty A."/>
            <person name="Bharti A.K."/>
            <person name="Gaur A."/>
            <person name="Gupta V."/>
            <person name="Kumar D."/>
            <person name="Ravi V."/>
            <person name="Vij S."/>
            <person name="Kapur A."/>
            <person name="Khurana P."/>
            <person name="Khurana P."/>
            <person name="Khurana J.P."/>
            <person name="Tyagi A.K."/>
            <person name="Gaikwad K."/>
            <person name="Singh A."/>
            <person name="Dalal V."/>
            <person name="Srivastava S."/>
            <person name="Dixit A."/>
            <person name="Pal A.K."/>
            <person name="Ghazi I.A."/>
            <person name="Yadav M."/>
            <person name="Pandit A."/>
            <person name="Bhargava A."/>
            <person name="Sureshbabu K."/>
            <person name="Batra K."/>
            <person name="Sharma T.R."/>
            <person name="Mohapatra T."/>
            <person name="Singh N.K."/>
            <person name="Messing J."/>
            <person name="Nelson A.B."/>
            <person name="Fuks G."/>
            <person name="Kavchok S."/>
            <person name="Keizer G."/>
            <person name="Linton E."/>
            <person name="Llaca V."/>
            <person name="Song R."/>
            <person name="Tanyolac B."/>
            <person name="Young S."/>
            <person name="Ho-Il K."/>
            <person name="Hahn J.H."/>
            <person name="Sangsakoo G."/>
            <person name="Vanavichit A."/>
            <person name="de Mattos Luiz.A.T."/>
            <person name="Zimmer P.D."/>
            <person name="Malone G."/>
            <person name="Dellagostin O."/>
            <person name="de Oliveira A.C."/>
            <person name="Bevan M."/>
            <person name="Bancroft I."/>
            <person name="Minx P."/>
            <person name="Cordum H."/>
            <person name="Wilson R."/>
            <person name="Cheng Z."/>
            <person name="Jin W."/>
            <person name="Jiang J."/>
            <person name="Leong S.A."/>
            <person name="Iwama H."/>
            <person name="Gojobori T."/>
            <person name="Itoh T."/>
            <person name="Niimura Y."/>
            <person name="Fujii Y."/>
            <person name="Habara T."/>
            <person name="Sakai H."/>
            <person name="Sato Y."/>
            <person name="Wilson G."/>
            <person name="Kumar K."/>
            <person name="McCouch S."/>
            <person name="Juretic N."/>
            <person name="Hoen D."/>
            <person name="Wright S."/>
            <person name="Bruskiewich R."/>
            <person name="Bureau T."/>
            <person name="Miyao A."/>
            <person name="Hirochika H."/>
            <person name="Nishikawa T."/>
            <person name="Kadowaki K."/>
            <person name="Sugiura M."/>
            <person name="Burr B."/>
            <person name="Sasaki T."/>
        </authorList>
    </citation>
    <scope>NUCLEOTIDE SEQUENCE [LARGE SCALE GENOMIC DNA]</scope>
    <source>
        <strain evidence="2">cv. Nipponbare</strain>
    </source>
</reference>
<dbReference type="EMBL" id="AP005833">
    <property type="protein sequence ID" value="BAD36437.1"/>
    <property type="molecule type" value="Genomic_DNA"/>
</dbReference>
<dbReference type="AlphaFoldDB" id="Q69LK1"/>